<dbReference type="AlphaFoldDB" id="A0A0K2VCL4"/>
<reference evidence="2" key="1">
    <citation type="submission" date="2014-05" db="EMBL/GenBank/DDBJ databases">
        <authorList>
            <person name="Chronopoulou M."/>
        </authorList>
    </citation>
    <scope>NUCLEOTIDE SEQUENCE</scope>
    <source>
        <tissue evidence="2">Whole organism</tissue>
    </source>
</reference>
<protein>
    <submittedName>
        <fullName evidence="2">Uncharacterized protein</fullName>
    </submittedName>
</protein>
<evidence type="ECO:0000313" key="2">
    <source>
        <dbReference type="EMBL" id="CDW48239.1"/>
    </source>
</evidence>
<organism evidence="2">
    <name type="scientific">Lepeophtheirus salmonis</name>
    <name type="common">Salmon louse</name>
    <name type="synonym">Caligus salmonis</name>
    <dbReference type="NCBI Taxonomy" id="72036"/>
    <lineage>
        <taxon>Eukaryota</taxon>
        <taxon>Metazoa</taxon>
        <taxon>Ecdysozoa</taxon>
        <taxon>Arthropoda</taxon>
        <taxon>Crustacea</taxon>
        <taxon>Multicrustacea</taxon>
        <taxon>Hexanauplia</taxon>
        <taxon>Copepoda</taxon>
        <taxon>Siphonostomatoida</taxon>
        <taxon>Caligidae</taxon>
        <taxon>Lepeophtheirus</taxon>
    </lineage>
</organism>
<proteinExistence type="predicted"/>
<sequence>MHRGPLRLHPLLILLEKSFIQNQHSRVSSVGDPSSPHSLIRIST</sequence>
<feature type="region of interest" description="Disordered" evidence="1">
    <location>
        <begin position="25"/>
        <end position="44"/>
    </location>
</feature>
<name>A0A0K2VCL4_LEPSM</name>
<dbReference type="EMBL" id="HACA01030878">
    <property type="protein sequence ID" value="CDW48239.1"/>
    <property type="molecule type" value="Transcribed_RNA"/>
</dbReference>
<accession>A0A0K2VCL4</accession>
<evidence type="ECO:0000256" key="1">
    <source>
        <dbReference type="SAM" id="MobiDB-lite"/>
    </source>
</evidence>